<keyword evidence="3" id="KW-0238">DNA-binding</keyword>
<evidence type="ECO:0000256" key="4">
    <source>
        <dbReference type="ARBA" id="ARBA00023163"/>
    </source>
</evidence>
<dbReference type="Gene3D" id="3.30.730.10">
    <property type="entry name" value="AP2/ERF domain"/>
    <property type="match status" value="1"/>
</dbReference>
<dbReference type="InterPro" id="IPR016177">
    <property type="entry name" value="DNA-bd_dom_sf"/>
</dbReference>
<dbReference type="Proteomes" id="UP000807159">
    <property type="component" value="Chromosome 10"/>
</dbReference>
<accession>A0A8T2XUU3</accession>
<comment type="similarity">
    <text evidence="6">Belongs to the AP2/ERF transcription factor family. ERF subfamily.</text>
</comment>
<evidence type="ECO:0000313" key="10">
    <source>
        <dbReference type="Proteomes" id="UP000807159"/>
    </source>
</evidence>
<dbReference type="CDD" id="cd00018">
    <property type="entry name" value="AP2"/>
    <property type="match status" value="1"/>
</dbReference>
<dbReference type="PANTHER" id="PTHR31194:SF197">
    <property type="entry name" value="OS12G0582900 PROTEIN"/>
    <property type="match status" value="1"/>
</dbReference>
<keyword evidence="4" id="KW-0804">Transcription</keyword>
<protein>
    <recommendedName>
        <fullName evidence="8">AP2/ERF domain-containing protein</fullName>
    </recommendedName>
</protein>
<dbReference type="InterPro" id="IPR001471">
    <property type="entry name" value="AP2/ERF_dom"/>
</dbReference>
<dbReference type="Pfam" id="PF00847">
    <property type="entry name" value="AP2"/>
    <property type="match status" value="1"/>
</dbReference>
<evidence type="ECO:0000256" key="7">
    <source>
        <dbReference type="SAM" id="MobiDB-lite"/>
    </source>
</evidence>
<feature type="region of interest" description="Disordered" evidence="7">
    <location>
        <begin position="1"/>
        <end position="21"/>
    </location>
</feature>
<comment type="caution">
    <text evidence="9">The sequence shown here is derived from an EMBL/GenBank/DDBJ whole genome shotgun (WGS) entry which is preliminary data.</text>
</comment>
<feature type="compositionally biased region" description="Basic and acidic residues" evidence="7">
    <location>
        <begin position="214"/>
        <end position="225"/>
    </location>
</feature>
<dbReference type="FunFam" id="3.30.730.10:FF:000005">
    <property type="entry name" value="ethylene-responsive transcription factor RAP2-11"/>
    <property type="match status" value="1"/>
</dbReference>
<dbReference type="GO" id="GO:0003700">
    <property type="term" value="F:DNA-binding transcription factor activity"/>
    <property type="evidence" value="ECO:0007669"/>
    <property type="project" value="InterPro"/>
</dbReference>
<organism evidence="9 10">
    <name type="scientific">Populus deltoides</name>
    <name type="common">Eastern poplar</name>
    <name type="synonym">Eastern cottonwood</name>
    <dbReference type="NCBI Taxonomy" id="3696"/>
    <lineage>
        <taxon>Eukaryota</taxon>
        <taxon>Viridiplantae</taxon>
        <taxon>Streptophyta</taxon>
        <taxon>Embryophyta</taxon>
        <taxon>Tracheophyta</taxon>
        <taxon>Spermatophyta</taxon>
        <taxon>Magnoliopsida</taxon>
        <taxon>eudicotyledons</taxon>
        <taxon>Gunneridae</taxon>
        <taxon>Pentapetalae</taxon>
        <taxon>rosids</taxon>
        <taxon>fabids</taxon>
        <taxon>Malpighiales</taxon>
        <taxon>Salicaceae</taxon>
        <taxon>Saliceae</taxon>
        <taxon>Populus</taxon>
    </lineage>
</organism>
<dbReference type="EMBL" id="JACEGQ020000010">
    <property type="protein sequence ID" value="KAH8496615.1"/>
    <property type="molecule type" value="Genomic_DNA"/>
</dbReference>
<dbReference type="AlphaFoldDB" id="A0A8T2XUU3"/>
<proteinExistence type="inferred from homology"/>
<dbReference type="SUPFAM" id="SSF54171">
    <property type="entry name" value="DNA-binding domain"/>
    <property type="match status" value="1"/>
</dbReference>
<evidence type="ECO:0000256" key="6">
    <source>
        <dbReference type="ARBA" id="ARBA00024343"/>
    </source>
</evidence>
<evidence type="ECO:0000259" key="8">
    <source>
        <dbReference type="PROSITE" id="PS51032"/>
    </source>
</evidence>
<dbReference type="InterPro" id="IPR050913">
    <property type="entry name" value="AP2/ERF_ERF"/>
</dbReference>
<sequence length="274" mass="30595">MVRERKASEVKEEKVSNDGNMAWDRKMEEAESLHGVGRARKRYPGVRQRPSGRWVAEIKDTIQEIRVWLGTYDTAGEAARAYDEAACLLRGANTRTKISGLAPHLLKIIGTRGAFEVDDNWRNVDGNDQSGQQEGRGEEEIDMRLIDFQFDDALGSSCYHPPFDIAQEMMEPMEQEHNGDEPPNARRDHESMNASSRLLFMPITGINSNNNEEEEKRDGKGKYVEEEVQEVVGIPHAPTARSSSSPSSLSKEGIKAEQTALLEGEGGRLPPEIS</sequence>
<evidence type="ECO:0000256" key="1">
    <source>
        <dbReference type="ARBA" id="ARBA00004123"/>
    </source>
</evidence>
<dbReference type="GO" id="GO:0005634">
    <property type="term" value="C:nucleus"/>
    <property type="evidence" value="ECO:0007669"/>
    <property type="project" value="UniProtKB-SubCell"/>
</dbReference>
<dbReference type="InterPro" id="IPR036955">
    <property type="entry name" value="AP2/ERF_dom_sf"/>
</dbReference>
<keyword evidence="2" id="KW-0805">Transcription regulation</keyword>
<evidence type="ECO:0000256" key="2">
    <source>
        <dbReference type="ARBA" id="ARBA00023015"/>
    </source>
</evidence>
<keyword evidence="10" id="KW-1185">Reference proteome</keyword>
<gene>
    <name evidence="9" type="ORF">H0E87_019384</name>
</gene>
<dbReference type="GO" id="GO:0003677">
    <property type="term" value="F:DNA binding"/>
    <property type="evidence" value="ECO:0007669"/>
    <property type="project" value="UniProtKB-KW"/>
</dbReference>
<evidence type="ECO:0000256" key="3">
    <source>
        <dbReference type="ARBA" id="ARBA00023125"/>
    </source>
</evidence>
<reference evidence="9" key="1">
    <citation type="journal article" date="2021" name="J. Hered.">
        <title>Genome Assembly of Salicaceae Populus deltoides (Eastern Cottonwood) I-69 Based on Nanopore Sequencing and Hi-C Technologies.</title>
        <authorList>
            <person name="Bai S."/>
            <person name="Wu H."/>
            <person name="Zhang J."/>
            <person name="Pan Z."/>
            <person name="Zhao W."/>
            <person name="Li Z."/>
            <person name="Tong C."/>
        </authorList>
    </citation>
    <scope>NUCLEOTIDE SEQUENCE</scope>
    <source>
        <tissue evidence="9">Leaf</tissue>
    </source>
</reference>
<feature type="region of interest" description="Disordered" evidence="7">
    <location>
        <begin position="200"/>
        <end position="274"/>
    </location>
</feature>
<dbReference type="SMART" id="SM00380">
    <property type="entry name" value="AP2"/>
    <property type="match status" value="1"/>
</dbReference>
<dbReference type="PRINTS" id="PR00367">
    <property type="entry name" value="ETHRSPELEMNT"/>
</dbReference>
<evidence type="ECO:0000313" key="9">
    <source>
        <dbReference type="EMBL" id="KAH8496615.1"/>
    </source>
</evidence>
<dbReference type="PROSITE" id="PS51032">
    <property type="entry name" value="AP2_ERF"/>
    <property type="match status" value="1"/>
</dbReference>
<feature type="domain" description="AP2/ERF" evidence="8">
    <location>
        <begin position="42"/>
        <end position="99"/>
    </location>
</feature>
<name>A0A8T2XUU3_POPDE</name>
<evidence type="ECO:0000256" key="5">
    <source>
        <dbReference type="ARBA" id="ARBA00023242"/>
    </source>
</evidence>
<feature type="compositionally biased region" description="Basic and acidic residues" evidence="7">
    <location>
        <begin position="1"/>
        <end position="16"/>
    </location>
</feature>
<dbReference type="GO" id="GO:0009877">
    <property type="term" value="P:nodulation"/>
    <property type="evidence" value="ECO:0007669"/>
    <property type="project" value="UniProtKB-ARBA"/>
</dbReference>
<comment type="subcellular location">
    <subcellularLocation>
        <location evidence="1">Nucleus</location>
    </subcellularLocation>
</comment>
<dbReference type="PANTHER" id="PTHR31194">
    <property type="entry name" value="SHN SHINE , DNA BINDING / TRANSCRIPTION FACTOR"/>
    <property type="match status" value="1"/>
</dbReference>
<keyword evidence="5" id="KW-0539">Nucleus</keyword>